<dbReference type="InterPro" id="IPR008966">
    <property type="entry name" value="Adhesion_dom_sf"/>
</dbReference>
<dbReference type="Pfam" id="PF00419">
    <property type="entry name" value="Fimbrial"/>
    <property type="match status" value="1"/>
</dbReference>
<evidence type="ECO:0000259" key="2">
    <source>
        <dbReference type="Pfam" id="PF00419"/>
    </source>
</evidence>
<dbReference type="PANTHER" id="PTHR33420:SF33">
    <property type="entry name" value="MINOR FIMBRIAL SUBUNIT"/>
    <property type="match status" value="1"/>
</dbReference>
<dbReference type="SUPFAM" id="SSF49401">
    <property type="entry name" value="Bacterial adhesins"/>
    <property type="match status" value="1"/>
</dbReference>
<protein>
    <submittedName>
        <fullName evidence="3">Putative fimbrial-like protein YfcQ</fullName>
    </submittedName>
</protein>
<dbReference type="RefSeq" id="WP_142463574.1">
    <property type="nucleotide sequence ID" value="NZ_CABGHF010000027.1"/>
</dbReference>
<dbReference type="InterPro" id="IPR050263">
    <property type="entry name" value="Bact_Fimbrial_Adh_Pro"/>
</dbReference>
<dbReference type="AlphaFoldDB" id="A0A564ME68"/>
<dbReference type="PANTHER" id="PTHR33420">
    <property type="entry name" value="FIMBRIAL SUBUNIT ELFA-RELATED"/>
    <property type="match status" value="1"/>
</dbReference>
<feature type="domain" description="Fimbrial-type adhesion" evidence="2">
    <location>
        <begin position="22"/>
        <end position="157"/>
    </location>
</feature>
<gene>
    <name evidence="3" type="primary">yfcQ</name>
    <name evidence="3" type="ORF">SB6408_05752</name>
</gene>
<feature type="signal peptide" evidence="1">
    <location>
        <begin position="1"/>
        <end position="17"/>
    </location>
</feature>
<dbReference type="InterPro" id="IPR036937">
    <property type="entry name" value="Adhesion_dom_fimbrial_sf"/>
</dbReference>
<reference evidence="3 4" key="1">
    <citation type="submission" date="2019-07" db="EMBL/GenBank/DDBJ databases">
        <authorList>
            <person name="Brisse S."/>
            <person name="Rodrigues C."/>
            <person name="Thorpe H."/>
        </authorList>
    </citation>
    <scope>NUCLEOTIDE SEQUENCE [LARGE SCALE GENOMIC DNA]</scope>
    <source>
        <strain evidence="3">SB6408</strain>
    </source>
</reference>
<dbReference type="GO" id="GO:0009289">
    <property type="term" value="C:pilus"/>
    <property type="evidence" value="ECO:0007669"/>
    <property type="project" value="InterPro"/>
</dbReference>
<keyword evidence="1" id="KW-0732">Signal</keyword>
<name>A0A564ME68_9ENTR</name>
<dbReference type="Gene3D" id="2.60.40.1090">
    <property type="entry name" value="Fimbrial-type adhesion domain"/>
    <property type="match status" value="1"/>
</dbReference>
<organism evidence="3 4">
    <name type="scientific">Klebsiella spallanzanii</name>
    <dbReference type="NCBI Taxonomy" id="2587528"/>
    <lineage>
        <taxon>Bacteria</taxon>
        <taxon>Pseudomonadati</taxon>
        <taxon>Pseudomonadota</taxon>
        <taxon>Gammaproteobacteria</taxon>
        <taxon>Enterobacterales</taxon>
        <taxon>Enterobacteriaceae</taxon>
        <taxon>Klebsiella/Raoultella group</taxon>
        <taxon>Klebsiella</taxon>
    </lineage>
</organism>
<dbReference type="InterPro" id="IPR000259">
    <property type="entry name" value="Adhesion_dom_fimbrial"/>
</dbReference>
<dbReference type="EMBL" id="CABGHF010000027">
    <property type="protein sequence ID" value="VUS91982.1"/>
    <property type="molecule type" value="Genomic_DNA"/>
</dbReference>
<dbReference type="Proteomes" id="UP000318370">
    <property type="component" value="Unassembled WGS sequence"/>
</dbReference>
<evidence type="ECO:0000313" key="4">
    <source>
        <dbReference type="Proteomes" id="UP000318370"/>
    </source>
</evidence>
<accession>A0A564ME68</accession>
<evidence type="ECO:0000256" key="1">
    <source>
        <dbReference type="SAM" id="SignalP"/>
    </source>
</evidence>
<proteinExistence type="predicted"/>
<dbReference type="GO" id="GO:0043709">
    <property type="term" value="P:cell adhesion involved in single-species biofilm formation"/>
    <property type="evidence" value="ECO:0007669"/>
    <property type="project" value="TreeGrafter"/>
</dbReference>
<sequence length="157" mass="16712">MKKLLLGLLLGTSTLHAAENLKFTGTLLDPPACVINDDKTIEIDFSKVAIDKIDGSNYMQTVMFNAVCSQVPKGSGLELKITISGTATDFDPAAIETDVDGLGIKLLQNGKSFTIGQTLTINPLAMPLIQAVPVKESGASLQEGAFEAWATLQLEFQ</sequence>
<feature type="chain" id="PRO_5021801225" evidence="1">
    <location>
        <begin position="18"/>
        <end position="157"/>
    </location>
</feature>
<evidence type="ECO:0000313" key="3">
    <source>
        <dbReference type="EMBL" id="VUS91982.1"/>
    </source>
</evidence>